<evidence type="ECO:0000313" key="1">
    <source>
        <dbReference type="EMBL" id="MDR9889971.1"/>
    </source>
</evidence>
<proteinExistence type="predicted"/>
<dbReference type="RefSeq" id="WP_310825446.1">
    <property type="nucleotide sequence ID" value="NZ_JAQGEC010000004.1"/>
</dbReference>
<dbReference type="AlphaFoldDB" id="A0AAE4DM16"/>
<evidence type="ECO:0008006" key="3">
    <source>
        <dbReference type="Google" id="ProtNLM"/>
    </source>
</evidence>
<protein>
    <recommendedName>
        <fullName evidence="3">Lipoprotein</fullName>
    </recommendedName>
</protein>
<organism evidence="1 2">
    <name type="scientific">Pseudenterobacter timonensis</name>
    <dbReference type="NCBI Taxonomy" id="1755099"/>
    <lineage>
        <taxon>Bacteria</taxon>
        <taxon>Pseudomonadati</taxon>
        <taxon>Pseudomonadota</taxon>
        <taxon>Gammaproteobacteria</taxon>
        <taxon>Enterobacterales</taxon>
        <taxon>Enterobacteriaceae</taxon>
        <taxon>Pseudenterobacter</taxon>
    </lineage>
</organism>
<accession>A0AAE4DM16</accession>
<dbReference type="EMBL" id="JAQGEC010000004">
    <property type="protein sequence ID" value="MDR9889971.1"/>
    <property type="molecule type" value="Genomic_DNA"/>
</dbReference>
<evidence type="ECO:0000313" key="2">
    <source>
        <dbReference type="Proteomes" id="UP001248822"/>
    </source>
</evidence>
<gene>
    <name evidence="1" type="ORF">O7047_06955</name>
</gene>
<name>A0AAE4DM16_9ENTR</name>
<comment type="caution">
    <text evidence="1">The sequence shown here is derived from an EMBL/GenBank/DDBJ whole genome shotgun (WGS) entry which is preliminary data.</text>
</comment>
<dbReference type="PROSITE" id="PS51257">
    <property type="entry name" value="PROKAR_LIPOPROTEIN"/>
    <property type="match status" value="1"/>
</dbReference>
<reference evidence="1" key="1">
    <citation type="submission" date="2022-12" db="EMBL/GenBank/DDBJ databases">
        <title>NDM-1 containing novel ST 2018 Pseudenterobacter timonensis.</title>
        <authorList>
            <person name="Halder G."/>
            <person name="Mandal S."/>
            <person name="Dutta S."/>
        </authorList>
    </citation>
    <scope>NUCLEOTIDE SEQUENCE</scope>
    <source>
        <strain evidence="1">CNCI147</strain>
    </source>
</reference>
<sequence>MERLFMTLFCAAALVGCDDTSPIADFNGTYYCAPRTEAPLSAFYPDTFSIHHHGALLTDDTGKTFRLDMSVNRSRGGEHLNYTRSQKDNSARQDVITVTHTRWSPLQQFWGWLINQPRDEWTAHFDLHIERTTTADGVCSKVSL</sequence>
<dbReference type="Proteomes" id="UP001248822">
    <property type="component" value="Unassembled WGS sequence"/>
</dbReference>